<keyword evidence="1" id="KW-0175">Coiled coil</keyword>
<keyword evidence="3" id="KW-0614">Plasmid</keyword>
<keyword evidence="3" id="KW-0808">Transferase</keyword>
<dbReference type="InterPro" id="IPR054203">
    <property type="entry name" value="DUF6908"/>
</dbReference>
<keyword evidence="3" id="KW-0489">Methyltransferase</keyword>
<dbReference type="GO" id="GO:0004386">
    <property type="term" value="F:helicase activity"/>
    <property type="evidence" value="ECO:0007669"/>
    <property type="project" value="UniProtKB-KW"/>
</dbReference>
<dbReference type="GO" id="GO:0008168">
    <property type="term" value="F:methyltransferase activity"/>
    <property type="evidence" value="ECO:0007669"/>
    <property type="project" value="UniProtKB-KW"/>
</dbReference>
<feature type="coiled-coil region" evidence="1">
    <location>
        <begin position="1026"/>
        <end position="1053"/>
    </location>
</feature>
<accession>A0A6H1QB23</accession>
<dbReference type="GO" id="GO:0032259">
    <property type="term" value="P:methylation"/>
    <property type="evidence" value="ECO:0007669"/>
    <property type="project" value="UniProtKB-KW"/>
</dbReference>
<dbReference type="EMBL" id="MN961671">
    <property type="protein sequence ID" value="QIZ23285.1"/>
    <property type="molecule type" value="Genomic_DNA"/>
</dbReference>
<feature type="domain" description="DUF6908" evidence="2">
    <location>
        <begin position="418"/>
        <end position="526"/>
    </location>
</feature>
<keyword evidence="3" id="KW-0378">Hydrolase</keyword>
<proteinExistence type="predicted"/>
<sequence length="2026" mass="224326">MPTWIDLSEHDVELNVQQDPEGKSLVLRSLPGGVIPQSVTELGFEKDGALYRRTNLRFTLPEIIRHFPKARSRQMEMSEIFYVPIPSNLEAVSVAAGQNAGVEKAPWQMSSAEWISARRELATPMKVSASSEAGRIGRLSELSYGVAAWRHQRALAGDQEAIAALEEAVTHYDVVMKALSEGKQVPFDVVAEYPSLLDPEPDQSHTIAAAAPERSSVAAFMLPAIKSARKRTGPARVVKAHEVAKFGRRGMVSEYLVVFQDGRFPCSVEALDRKQAIDFAQAERLRLDTAEQPVDTSPAAPHPQDQIQAASIDDAWEPERVGAAAGSSSIEPTEAWLVSQHQFKTVAVTKRASDGTVEVHFRNQAFATDQITPAKALTAAHKQAVRRAFADGKQIPFHVLVDYPDVAYGPGERAARSVSKLLSEAGLAERLMTGFNSYVRLVNPPYTDLIIERLPAESSPRLCLTHYLESNGDRFIDSEMIFEIRPAGHLVLCETAVQNPIRGGELRGLDRSFANIFAQNLLQQGFSSARLEWSDDADESLEDGPENRLYEGMAIVEKLAAELNAEVSPWEESGPSTIGKWRYATLVREDVSVRIAVSQGGVVQVNGDPFTKGERVLHVAAEAVRESLVEAFKFESTSAISSPVQLSPYELGRRAAEQGMKCVPAWDKDLMATLGGNVGDGVPAMREWMKGWHEINAQREVLPRPATTTDAEPADITRSRILLRLPSTAPTRLPLYGINTRYEATRYSLPGDFYAETSFNGYRFFAPAEHYRSADFSRAERDLYAAHKRGDHNAVKSARQLMASEMTEMVAAARATLPQNELTGSTMQAGDRVRFTPANAAKQPVTGVVSKVLENSAGDKGFELIRDAAEAMVEVETCWVADGSLQFLPPADPVEAFQAALAVSRKEDDPKRRLQALIRVLCADRGVVSQGDWVAQLAFSADLPADQAQLVTLMEKNLPSPASFNIAVGLEQFQDVPSEPKRLADAVRRLGDNLRGFKASHLRKTAARIEDLRTIAPENALAIEMLESAATTVHQAESLLVDLEARLAAAKAEEEERNWERFEPFGAQAVTKPLASEIGFTKAWIDKDNGWFQVRNGASVAWTNGHVFDLEEPNYRGFEKNESRRFQNTPLAKRPDISRFLEHETADAMKPVFVYRRMHDDKDAVILARSSGRLVSLDKRYHDYIAVKYPGAVFFVANDWEIDAPNHGSLVHAKLDGQIVAGVMPLRGLDPAYTVDLIQAKILAVTQKGVVGEQDSSKVENLVYEADQRVKGRAMATAMIQVVLDEGRWYSAITTHHHQGNHSGRSEPMTCRGDGFTSRFDAVFYAGNRIVLEQRRIARSQDSVTTPRQKAEALKMADWALQQILGEVAVSRNDRTPGQGWYEARREGPEYAELRGSGLSEADAMDDLRERIEASLSQADHYWKSIGSNDAGESLEENTLGIRSIVKDGVRITEPAAALPHGGPGVLQDRPKNFLTNDEAAPPALATSPESGVGQGATHKVGDLLDNATVHVLVRGTAVSLIHRKLSKYDPRRQDGGTDCFWARAFIGGEWRPLGQPWPKKPSQSSLETALAVAASAPAFDSDAFFVQLNEEIRQANLGADSTAEIQPIDQSKFRAQPLDDHSYELRFKDRASPFFILVEYQSPGTYLPNTGGGVTGPKTSLSSACAWAVRELDRLQAHYERRLQEQNKDNPRFEVDATSFMELFPADSDGHQLLDHVLQVYQQKGMQRRIGQGQQQDADLPAELQLNRATDQSVMVRLDDPDCPLSIELRCAVEASGHRPWDALQAIQQAVAALQTETAWSRLKNERGDAGIEMERVAQGYAEFMRAQDPDRHSGIPGRMHREFALALIDKDIDHLLGWLARPRGQNDLSKRYFTQVTGIKLAKTAKEITVAIYGWAGYSPEQASQMEAEKQHRRDADAQQRAAERHLQHVLAQLDRTHYRHNGNVVTARQFVDDIVASGFDSLQTKRVGAVDRYRLVNRAEDRLYEISGHLVDYARHVLAQREQRLDLETAEEPVAEPPRVRLG</sequence>
<keyword evidence="3" id="KW-0547">Nucleotide-binding</keyword>
<dbReference type="Pfam" id="PF21849">
    <property type="entry name" value="DUF6908"/>
    <property type="match status" value="1"/>
</dbReference>
<organism evidence="3">
    <name type="scientific">Pseudomonas aeruginosa</name>
    <dbReference type="NCBI Taxonomy" id="287"/>
    <lineage>
        <taxon>Bacteria</taxon>
        <taxon>Pseudomonadati</taxon>
        <taxon>Pseudomonadota</taxon>
        <taxon>Gammaproteobacteria</taxon>
        <taxon>Pseudomonadales</taxon>
        <taxon>Pseudomonadaceae</taxon>
        <taxon>Pseudomonas</taxon>
    </lineage>
</organism>
<reference evidence="3" key="1">
    <citation type="submission" date="2020-01" db="EMBL/GenBank/DDBJ databases">
        <authorList>
            <person name="Zhou D."/>
        </authorList>
    </citation>
    <scope>NUCLEOTIDE SEQUENCE</scope>
    <source>
        <strain evidence="3">201330</strain>
        <plasmid evidence="3">p201330-IMP</plasmid>
    </source>
</reference>
<name>A0A6H1QB23_PSEAI</name>
<evidence type="ECO:0000259" key="2">
    <source>
        <dbReference type="Pfam" id="PF21849"/>
    </source>
</evidence>
<protein>
    <submittedName>
        <fullName evidence="3">Methylase/helicase</fullName>
    </submittedName>
</protein>
<evidence type="ECO:0000313" key="3">
    <source>
        <dbReference type="EMBL" id="QIZ23285.1"/>
    </source>
</evidence>
<keyword evidence="3" id="KW-0067">ATP-binding</keyword>
<geneLocation type="plasmid" evidence="3">
    <name>p201330-IMP</name>
</geneLocation>
<dbReference type="RefSeq" id="WP_033955291.1">
    <property type="nucleotide sequence ID" value="NZ_JAXMPY010000013.1"/>
</dbReference>
<keyword evidence="3" id="KW-0347">Helicase</keyword>
<evidence type="ECO:0000256" key="1">
    <source>
        <dbReference type="SAM" id="Coils"/>
    </source>
</evidence>